<feature type="compositionally biased region" description="Low complexity" evidence="1">
    <location>
        <begin position="200"/>
        <end position="213"/>
    </location>
</feature>
<reference evidence="3" key="1">
    <citation type="submission" date="2023-11" db="EMBL/GenBank/DDBJ databases">
        <authorList>
            <person name="Alioto T."/>
            <person name="Alioto T."/>
            <person name="Gomez Garrido J."/>
        </authorList>
    </citation>
    <scope>NUCLEOTIDE SEQUENCE</scope>
</reference>
<dbReference type="Pfam" id="PF23214">
    <property type="entry name" value="SH3_CYT4"/>
    <property type="match status" value="1"/>
</dbReference>
<feature type="compositionally biased region" description="Basic and acidic residues" evidence="1">
    <location>
        <begin position="141"/>
        <end position="155"/>
    </location>
</feature>
<proteinExistence type="predicted"/>
<feature type="compositionally biased region" description="Polar residues" evidence="1">
    <location>
        <begin position="40"/>
        <end position="57"/>
    </location>
</feature>
<feature type="region of interest" description="Disordered" evidence="1">
    <location>
        <begin position="284"/>
        <end position="381"/>
    </location>
</feature>
<gene>
    <name evidence="3" type="ORF">LECACI_7A006970</name>
</gene>
<feature type="region of interest" description="Disordered" evidence="1">
    <location>
        <begin position="183"/>
        <end position="225"/>
    </location>
</feature>
<dbReference type="SMART" id="SM00955">
    <property type="entry name" value="RNB"/>
    <property type="match status" value="1"/>
</dbReference>
<dbReference type="PANTHER" id="PTHR23355:SF65">
    <property type="entry name" value="EXORIBONUCLEASE CYT-4, PUTATIVE (AFU_ORTHOLOGUE AFUA_7G01550)-RELATED"/>
    <property type="match status" value="1"/>
</dbReference>
<keyword evidence="4" id="KW-1185">Reference proteome</keyword>
<dbReference type="GO" id="GO:0006402">
    <property type="term" value="P:mRNA catabolic process"/>
    <property type="evidence" value="ECO:0007669"/>
    <property type="project" value="TreeGrafter"/>
</dbReference>
<evidence type="ECO:0000313" key="4">
    <source>
        <dbReference type="Proteomes" id="UP001296104"/>
    </source>
</evidence>
<feature type="region of interest" description="Disordered" evidence="1">
    <location>
        <begin position="141"/>
        <end position="162"/>
    </location>
</feature>
<name>A0AAI8Z3K1_9PEZI</name>
<organism evidence="3 4">
    <name type="scientific">Lecanosticta acicola</name>
    <dbReference type="NCBI Taxonomy" id="111012"/>
    <lineage>
        <taxon>Eukaryota</taxon>
        <taxon>Fungi</taxon>
        <taxon>Dikarya</taxon>
        <taxon>Ascomycota</taxon>
        <taxon>Pezizomycotina</taxon>
        <taxon>Dothideomycetes</taxon>
        <taxon>Dothideomycetidae</taxon>
        <taxon>Mycosphaerellales</taxon>
        <taxon>Mycosphaerellaceae</taxon>
        <taxon>Lecanosticta</taxon>
    </lineage>
</organism>
<comment type="caution">
    <text evidence="3">The sequence shown here is derived from an EMBL/GenBank/DDBJ whole genome shotgun (WGS) entry which is preliminary data.</text>
</comment>
<dbReference type="PANTHER" id="PTHR23355">
    <property type="entry name" value="RIBONUCLEASE"/>
    <property type="match status" value="1"/>
</dbReference>
<feature type="compositionally biased region" description="Basic and acidic residues" evidence="1">
    <location>
        <begin position="64"/>
        <end position="84"/>
    </location>
</feature>
<evidence type="ECO:0000259" key="2">
    <source>
        <dbReference type="SMART" id="SM00955"/>
    </source>
</evidence>
<dbReference type="InterPro" id="IPR056624">
    <property type="entry name" value="WH_CYT4"/>
</dbReference>
<dbReference type="SUPFAM" id="SSF50249">
    <property type="entry name" value="Nucleic acid-binding proteins"/>
    <property type="match status" value="1"/>
</dbReference>
<feature type="compositionally biased region" description="Low complexity" evidence="1">
    <location>
        <begin position="361"/>
        <end position="378"/>
    </location>
</feature>
<feature type="region of interest" description="Disordered" evidence="1">
    <location>
        <begin position="1060"/>
        <end position="1079"/>
    </location>
</feature>
<dbReference type="Pfam" id="PF00773">
    <property type="entry name" value="RNB"/>
    <property type="match status" value="1"/>
</dbReference>
<dbReference type="GO" id="GO:0000932">
    <property type="term" value="C:P-body"/>
    <property type="evidence" value="ECO:0007669"/>
    <property type="project" value="TreeGrafter"/>
</dbReference>
<dbReference type="EMBL" id="CAVMBE010000053">
    <property type="protein sequence ID" value="CAK4031812.1"/>
    <property type="molecule type" value="Genomic_DNA"/>
</dbReference>
<evidence type="ECO:0000313" key="3">
    <source>
        <dbReference type="EMBL" id="CAK4031812.1"/>
    </source>
</evidence>
<accession>A0AAI8Z3K1</accession>
<feature type="domain" description="RNB" evidence="2">
    <location>
        <begin position="917"/>
        <end position="1284"/>
    </location>
</feature>
<dbReference type="GO" id="GO:0000175">
    <property type="term" value="F:3'-5'-RNA exonuclease activity"/>
    <property type="evidence" value="ECO:0007669"/>
    <property type="project" value="TreeGrafter"/>
</dbReference>
<protein>
    <recommendedName>
        <fullName evidence="2">RNB domain-containing protein</fullName>
    </recommendedName>
</protein>
<dbReference type="Proteomes" id="UP001296104">
    <property type="component" value="Unassembled WGS sequence"/>
</dbReference>
<dbReference type="InterPro" id="IPR050180">
    <property type="entry name" value="RNR_Ribonuclease"/>
</dbReference>
<dbReference type="InterPro" id="IPR012340">
    <property type="entry name" value="NA-bd_OB-fold"/>
</dbReference>
<dbReference type="InterPro" id="IPR056625">
    <property type="entry name" value="SH3_CYT4"/>
</dbReference>
<evidence type="ECO:0000256" key="1">
    <source>
        <dbReference type="SAM" id="MobiDB-lite"/>
    </source>
</evidence>
<sequence>MLASRNAITRQTTNQAYVCLSCRLRSHKRQRHDGGEPARGQTTGETAEQRAGSSAPDSSKGRRRNDMRVVFRSSEPRDGKKGHITECPQFSQLFPRGTGTGTYPPTVHSEFEDTAFPDDAWTGILNNAIDGHLQKAAEAKDFEAEDTMRVRDNRPEGPTTAEQLFSYRPFSSDDWLNEIDQGNLRQRHSVKPSGTNQRCPDSLSSPADSPATSKSGIPEEHTLSTRHPTVEYYDWLTPRKYQSLTVRKFESLGTIPEYRATYELDPSTDHPLSFRKVVVDQRSAAESRSGSADTGEQEARSVEGPGSWSSGKPEPLIEPEQKWPTGVQPGNATMDDLDAATKQRLVSRESGSSAQGHHQLSTSLARSPSKSRSPSPYSEGYLWQRRAASGTSRTGTPHNHGFSSTQARMFHARSGYAQHAVAVAEPDPDIPPPVSHTPDGASGGIRAHLRQWQELHGREDPIVEFSQDSDEVDWDAPVNNLTRLPDENMLRKHEREEEEKAAWERFTDSGKEGFDGSVVDDARFLKMGDLVELENPKSERESVLAVYVQKMQNGEHQSYTIHGRWVHHGQNFVQYCIPGWVSPKLVEPLRKYLPSPDEPDLQAVQDRALVEDMSVPRDVAAPLVSRLVQFYNESQDIYRRHASTLDDAHNILAHETDLRYGSLVFAASTLLKIPSDKVPLTALYTVRKALSNGGFAFNIDRRSHRLTGYMQIRSKDQVRMVEHVRNWLRQWQDDLAKTAGMTAKQLRSHRPTEGANRVHEFIRKARSIVTENRKDRQLTNLGNVSPSKVRLPITPHNDSVRYTLDTQFTEDESEILRFIEGWCCSSMFVGLPRLESLPPLLLQGTGLYDDMDAVGPTIGFIFLQEIGTIMPYENRIRFDQHLLLPSSQHSKPLQKLMFNLLKMRDNHDFSDTMAGLRHDWKDMPVYCIDDAGAQEIDDGISIEPAGVDSDGREQHWVHVHVANPTAFFSRDHPLAKMARHMGETIYMPERTYMMLPRWASHEHFSLANNRPCLTISAKLTAEGELIEHKITPGIIRNTIRLVPSEVEQLVGADTSNRAPQRVYTVGGTPPPLGNRTSSLQSMEKQNVEDLKRLLDLGNKRATMRQAAGGFHLNSGAAKVGVWQSWNFPGLAWDNPYRKGSRKVEGDPIISITTSGLQNWFDNSTTSPGSLMVREAMILASETAATWCAERRIPILYRGTIQDPGEHRTPEAFWAESMAPSKREDGSYPMHLGVQYLQLLGRTALRTDPIGHRPMGLKCYSKATSPLRRYGDMILHWQIEAALREEAETGKSLIASAHEKVNRSFLPFSAPVLDTIILGLQPRELIIQRAKQYSEQFWTAMFFFRKHHYHEDGVLPFGTEENPMHVIIYSPGAIGQVRVAGINLEMNCSVTLTRPDLVGFKEPVMAGDVWAVAIDKVEMYHRMILCRPLRLVGRAGAGIL</sequence>
<dbReference type="Pfam" id="PF23216">
    <property type="entry name" value="WHD_CYT4"/>
    <property type="match status" value="1"/>
</dbReference>
<feature type="region of interest" description="Disordered" evidence="1">
    <location>
        <begin position="27"/>
        <end position="105"/>
    </location>
</feature>
<dbReference type="GO" id="GO:0003723">
    <property type="term" value="F:RNA binding"/>
    <property type="evidence" value="ECO:0007669"/>
    <property type="project" value="InterPro"/>
</dbReference>
<feature type="compositionally biased region" description="Polar residues" evidence="1">
    <location>
        <begin position="349"/>
        <end position="360"/>
    </location>
</feature>
<dbReference type="InterPro" id="IPR001900">
    <property type="entry name" value="RNase_II/R"/>
</dbReference>